<dbReference type="VEuPathDB" id="HostDB:ENSG00000114786"/>
<protein>
    <submittedName>
        <fullName evidence="1">ABHD14A-ACY1 readthrough</fullName>
    </submittedName>
</protein>
<dbReference type="AlphaFoldDB" id="A0A1B0GUT4"/>
<proteinExistence type="predicted"/>
<dbReference type="MalaCards" id="ABHD14A-ACY1"/>
<dbReference type="OpenTargets" id="ENSG00000114786"/>
<dbReference type="Bgee" id="ENSG00000114786">
    <property type="expression patterns" value="Expressed in male germ line stem cell (sensu Vertebrata) in testis and 97 other cell types or tissues"/>
</dbReference>
<evidence type="ECO:0000313" key="1">
    <source>
        <dbReference type="Ensembl" id="ENSP00000490236.1"/>
    </source>
</evidence>
<reference evidence="1 2" key="2">
    <citation type="journal article" date="2004" name="Nature">
        <title>Finishing the euchromatic sequence of the human genome.</title>
        <authorList>
            <consortium name="International Human Genome Sequencing Consortium"/>
        </authorList>
    </citation>
    <scope>NUCLEOTIDE SEQUENCE [LARGE SCALE GENOMIC DNA]</scope>
</reference>
<dbReference type="GeneCards" id="ABHD14A-ACY1"/>
<dbReference type="Ensembl" id="ENST00000637025.1">
    <property type="protein sequence ID" value="ENSP00000490236.1"/>
    <property type="gene ID" value="ENSG00000114786.16"/>
</dbReference>
<reference evidence="1 2" key="1">
    <citation type="journal article" date="2001" name="Nature">
        <title>Initial sequencing and analysis of the human genome.</title>
        <authorList>
            <consortium name="International Human Genome Sequencing Consortium"/>
            <person name="Lander E.S."/>
            <person name="Linton L.M."/>
            <person name="Birren B."/>
            <person name="Nusbaum C."/>
            <person name="Zody M.C."/>
            <person name="Baldwin J."/>
            <person name="Devon K."/>
            <person name="Dewar K."/>
            <person name="Doyle M."/>
            <person name="FitzHugh W."/>
            <person name="Funke R."/>
            <person name="Gage D."/>
            <person name="Harris K."/>
            <person name="Heaford A."/>
            <person name="Howland J."/>
            <person name="Kann L."/>
            <person name="Lehoczky J."/>
            <person name="LeVine R."/>
            <person name="McEwan P."/>
            <person name="McKernan K."/>
            <person name="Meldrim J."/>
            <person name="Mesirov J.P."/>
            <person name="Miranda C."/>
            <person name="Morris W."/>
            <person name="Naylor J."/>
            <person name="Raymond C."/>
            <person name="Rosetti M."/>
            <person name="Santos R."/>
            <person name="Sheridan A."/>
            <person name="Sougnez C."/>
            <person name="Stange-Thomann N."/>
            <person name="Stojanovic N."/>
            <person name="Subramanian A."/>
            <person name="Wyman D."/>
            <person name="Rogers J."/>
            <person name="Sulston J."/>
            <person name="Ainscough R."/>
            <person name="Beck S."/>
            <person name="Bentley D."/>
            <person name="Burton J."/>
            <person name="Clee C."/>
            <person name="Carter N."/>
            <person name="Coulson A."/>
            <person name="Deadman R."/>
            <person name="Deloukas P."/>
            <person name="Dunham A."/>
            <person name="Dunham I."/>
            <person name="Durbin R."/>
            <person name="French L."/>
            <person name="Grafham D."/>
            <person name="Gregory S."/>
            <person name="Hubbard T."/>
            <person name="Humphray S."/>
            <person name="Hunt A."/>
            <person name="Jones M."/>
            <person name="Lloyd C."/>
            <person name="McMurray A."/>
            <person name="Matthews L."/>
            <person name="Mercer S."/>
            <person name="Milne S."/>
            <person name="Mullikin J.C."/>
            <person name="Mungall A."/>
            <person name="Plumb R."/>
            <person name="Ross M."/>
            <person name="Shownkeen R."/>
            <person name="Sims S."/>
            <person name="Waterston R.H."/>
            <person name="Wilson R.K."/>
            <person name="Hillier L.W."/>
            <person name="McPherson J.D."/>
            <person name="Marra M.A."/>
            <person name="Mardis E.R."/>
            <person name="Fulton L.A."/>
            <person name="Chinwalla A.T."/>
            <person name="Pepin K.H."/>
            <person name="Gish W.R."/>
            <person name="Chissoe S.L."/>
            <person name="Wendl M.C."/>
            <person name="Delehaunty K.D."/>
            <person name="Miner T.L."/>
            <person name="Delehaunty A."/>
            <person name="Kramer J.B."/>
            <person name="Cook L.L."/>
            <person name="Fulton R.S."/>
            <person name="Johnson D.L."/>
            <person name="Minx P.J."/>
            <person name="Clifton S.W."/>
            <person name="Hawkins T."/>
            <person name="Branscomb E."/>
            <person name="Predki P."/>
            <person name="Richardson P."/>
            <person name="Wenning S."/>
            <person name="Slezak T."/>
            <person name="Doggett N."/>
            <person name="Cheng J.F."/>
            <person name="Olsen A."/>
            <person name="Lucas S."/>
            <person name="Elkin C."/>
            <person name="Uberbacher E."/>
            <person name="Frazier M."/>
            <person name="Gibbs R.A."/>
            <person name="Muzny D.M."/>
            <person name="Scherer S.E."/>
            <person name="Bouck J.B."/>
            <person name="Sodergren E.J."/>
            <person name="Worley K.C."/>
            <person name="Rives C.M."/>
            <person name="Gorrell J.H."/>
            <person name="Metzker M.L."/>
            <person name="Naylor S.L."/>
            <person name="Kucherlapati R.S."/>
            <person name="Nelson D.L."/>
            <person name="Weinstock G.M."/>
            <person name="Sakaki Y."/>
            <person name="Fujiyama A."/>
            <person name="Hattori M."/>
            <person name="Yada T."/>
            <person name="Toyoda A."/>
            <person name="Itoh T."/>
            <person name="Kawagoe C."/>
            <person name="Watanabe H."/>
            <person name="Totoki Y."/>
            <person name="Taylor T."/>
            <person name="Weissenbach J."/>
            <person name="Heilig R."/>
            <person name="Saurin W."/>
            <person name="Artiguenave F."/>
            <person name="Brottier P."/>
            <person name="Bruls T."/>
            <person name="Pelletier E."/>
            <person name="Robert C."/>
            <person name="Wincker P."/>
            <person name="Smith D.R."/>
            <person name="Doucette-Stamm L."/>
            <person name="Rubenfield M."/>
            <person name="Weinstock K."/>
            <person name="Lee H.M."/>
            <person name="Dubois J."/>
            <person name="Rosenthal A."/>
            <person name="Platzer M."/>
            <person name="Nyakatura G."/>
            <person name="Taudien S."/>
            <person name="Rump A."/>
            <person name="Yang H."/>
            <person name="Yu J."/>
            <person name="Wang J."/>
            <person name="Huang G."/>
            <person name="Gu J."/>
            <person name="Hood L."/>
            <person name="Rowen L."/>
            <person name="Madan A."/>
            <person name="Qin S."/>
            <person name="Davis R.W."/>
            <person name="Federspiel N.A."/>
            <person name="Abola A.P."/>
            <person name="Proctor M.J."/>
            <person name="Myers R.M."/>
            <person name="Schmutz J."/>
            <person name="Dickson M."/>
            <person name="Grimwood J."/>
            <person name="Cox D.R."/>
            <person name="Olson M.V."/>
            <person name="Kaul R."/>
            <person name="Raymond C."/>
            <person name="Shimizu N."/>
            <person name="Kawasaki K."/>
            <person name="Minoshima S."/>
            <person name="Evans G.A."/>
            <person name="Athanasiou M."/>
            <person name="Schultz R."/>
            <person name="Roe B.A."/>
            <person name="Chen F."/>
            <person name="Pan H."/>
            <person name="Ramser J."/>
            <person name="Lehrach H."/>
            <person name="Reinhardt R."/>
            <person name="McCombie W.R."/>
            <person name="de la Bastide M."/>
            <person name="Dedhia N."/>
            <person name="Blocker H."/>
            <person name="Hornischer K."/>
            <person name="Nordsiek G."/>
            <person name="Agarwala R."/>
            <person name="Aravind L."/>
            <person name="Bailey J.A."/>
            <person name="Bateman A."/>
            <person name="Batzoglou S."/>
            <person name="Birney E."/>
            <person name="Bork P."/>
            <person name="Brown D.G."/>
            <person name="Burge C.B."/>
            <person name="Cerutti L."/>
            <person name="Chen H.C."/>
            <person name="Church D."/>
            <person name="Clamp M."/>
            <person name="Copley R.R."/>
            <person name="Doerks T."/>
            <person name="Eddy S.R."/>
            <person name="Eichler E.E."/>
            <person name="Furey T.S."/>
            <person name="Galagan J."/>
            <person name="Gilbert J.G."/>
            <person name="Harmon C."/>
            <person name="Hayashizaki Y."/>
            <person name="Haussler D."/>
            <person name="Hermjakob H."/>
            <person name="Hokamp K."/>
            <person name="Jang W."/>
            <person name="Johnson L.S."/>
            <person name="Jones T.A."/>
            <person name="Kasif S."/>
            <person name="Kaspryzk A."/>
            <person name="Kennedy S."/>
            <person name="Kent W.J."/>
            <person name="Kitts P."/>
            <person name="Koonin E.V."/>
            <person name="Korf I."/>
            <person name="Kulp D."/>
            <person name="Lancet D."/>
            <person name="Lowe T.M."/>
            <person name="McLysaght A."/>
            <person name="Mikkelsen T."/>
            <person name="Moran J.V."/>
            <person name="Mulder N."/>
            <person name="Pollara V.J."/>
            <person name="Ponting C.P."/>
            <person name="Schuler G."/>
            <person name="Schultz J."/>
            <person name="Slater G."/>
            <person name="Smit A.F."/>
            <person name="Stupka E."/>
            <person name="Szustakowski J."/>
            <person name="Thierry-Mieg D."/>
            <person name="Thierry-Mieg J."/>
            <person name="Wagner L."/>
            <person name="Wallis J."/>
            <person name="Wheeler R."/>
            <person name="Williams A."/>
            <person name="Wolf Y.I."/>
            <person name="Wolfe K.H."/>
            <person name="Yang S.P."/>
            <person name="Yeh R.F."/>
            <person name="Collins F."/>
            <person name="Guyer M.S."/>
            <person name="Peterson J."/>
            <person name="Felsenfeld A."/>
            <person name="Wetterstrand K.A."/>
            <person name="Patrinos A."/>
            <person name="Morgan M.J."/>
            <person name="de Jong P."/>
            <person name="Catanese J.J."/>
            <person name="Osoegawa K."/>
            <person name="Shizuya H."/>
            <person name="Choi S."/>
            <person name="Chen Y.J."/>
        </authorList>
    </citation>
    <scope>NUCLEOTIDE SEQUENCE [LARGE SCALE GENOMIC DNA]</scope>
</reference>
<dbReference type="HGNC" id="HGNC:38856">
    <property type="gene designation" value="ABHD14A-ACY1"/>
</dbReference>
<accession>A0A1B0GUT4</accession>
<dbReference type="BioMuta" id="ABHD14A-ACY1"/>
<name>A0A1B0GUT4_HUMAN</name>
<dbReference type="SMR" id="A0A1B0GUT4"/>
<reference evidence="1 2" key="3">
    <citation type="journal article" date="2006" name="Nature">
        <title>The DNA sequence, annotation and analysis of human chromosome 3.</title>
        <authorList>
            <person name="Muzny D.M."/>
            <person name="Scherer S.E."/>
            <person name="Kaul R."/>
            <person name="Wang J."/>
            <person name="Yu J."/>
            <person name="Sudbrak R."/>
            <person name="Buhay C.J."/>
            <person name="Chen R."/>
            <person name="Cree A."/>
            <person name="Ding Y."/>
            <person name="Dugan-Rocha S."/>
            <person name="Gill R."/>
            <person name="Gunaratne P."/>
            <person name="Harris R.A."/>
            <person name="Hawes A.C."/>
            <person name="Hernandez J."/>
            <person name="Hodgson A.V."/>
            <person name="Hume J."/>
            <person name="Jackson A."/>
            <person name="Khan Z.M."/>
            <person name="Kovar-Smith C."/>
            <person name="Lewis L.R."/>
            <person name="Lozado R.J."/>
            <person name="Metzker M.L."/>
            <person name="Milosavljevic A."/>
            <person name="Miner G.R."/>
            <person name="Morgan M.B."/>
            <person name="Nazareth L.V."/>
            <person name="Scott G."/>
            <person name="Sodergren E."/>
            <person name="Song X.Z."/>
            <person name="Steffen D."/>
            <person name="Wei S."/>
            <person name="Wheeler D.A."/>
            <person name="Wright M.W."/>
            <person name="Worley K.C."/>
            <person name="Yuan Y."/>
            <person name="Zhang Z."/>
            <person name="Adams C.Q."/>
            <person name="Ansari-Lari M.A."/>
            <person name="Ayele M."/>
            <person name="Brown M.J."/>
            <person name="Chen G."/>
            <person name="Chen Z."/>
            <person name="Clendenning J."/>
            <person name="Clerc-Blankenburg K.P."/>
            <person name="Chen R."/>
            <person name="Chen Z."/>
            <person name="Davis C."/>
            <person name="Delgado O."/>
            <person name="Dinh H.H."/>
            <person name="Dong W."/>
            <person name="Draper H."/>
            <person name="Ernst S."/>
            <person name="Fu G."/>
            <person name="Gonzalez-Garay M.L."/>
            <person name="Garcia D.K."/>
            <person name="Gillett W."/>
            <person name="Gu J."/>
            <person name="Hao B."/>
            <person name="Haugen E."/>
            <person name="Havlak P."/>
            <person name="He X."/>
            <person name="Hennig S."/>
            <person name="Hu S."/>
            <person name="Huang W."/>
            <person name="Jackson L.R."/>
            <person name="Jacob L.S."/>
            <person name="Kelly S.H."/>
            <person name="Kube M."/>
            <person name="Levy R."/>
            <person name="Li Z."/>
            <person name="Liu B."/>
            <person name="Liu J."/>
            <person name="Liu W."/>
            <person name="Lu J."/>
            <person name="Maheshwari M."/>
            <person name="Nguyen B.V."/>
            <person name="Okwuonu G.O."/>
            <person name="Palmeiri A."/>
            <person name="Pasternak S."/>
            <person name="Perez L.M."/>
            <person name="Phelps K.A."/>
            <person name="Plopper F.J."/>
            <person name="Qiang B."/>
            <person name="Raymond C."/>
            <person name="Rodriguez R."/>
            <person name="Saenphimmachak C."/>
            <person name="Santibanez J."/>
            <person name="Shen H."/>
            <person name="Shen Y."/>
            <person name="Subramanian S."/>
            <person name="Tabor P.E."/>
            <person name="Verduzco D."/>
            <person name="Waldron L."/>
            <person name="Wang J."/>
            <person name="Wang J."/>
            <person name="Wang Q."/>
            <person name="Williams G.A."/>
            <person name="Wong G.K."/>
            <person name="Yao Z."/>
            <person name="Zhang J."/>
            <person name="Zhang X."/>
            <person name="Zhao G."/>
            <person name="Zhou J."/>
            <person name="Zhou Y."/>
            <person name="Nelson D."/>
            <person name="Lehrach H."/>
            <person name="Reinhardt R."/>
            <person name="Naylor S.L."/>
            <person name="Yang H."/>
            <person name="Olson M."/>
            <person name="Weinstock G."/>
            <person name="Gibbs R.A."/>
        </authorList>
    </citation>
    <scope>NUCLEOTIDE SEQUENCE [LARGE SCALE GENOMIC DNA]</scope>
</reference>
<reference evidence="1" key="4">
    <citation type="submission" date="2025-08" db="UniProtKB">
        <authorList>
            <consortium name="Ensembl"/>
        </authorList>
    </citation>
    <scope>IDENTIFICATION</scope>
</reference>
<sequence>MVGALCGCWFRLGGARPLIPLGPLTTRSAMTSKGPEEEHPSVTLFRQYLRIRTVQPKPDYGGTWLCGDRVDLARHQPYTLLHLAQLPHGCGACLQGTLESRPL</sequence>
<dbReference type="AGR" id="HGNC:38856"/>
<dbReference type="EMBL" id="AC115284">
    <property type="status" value="NOT_ANNOTATED_CDS"/>
    <property type="molecule type" value="Genomic_DNA"/>
</dbReference>
<dbReference type="ChiTaRS" id="ABHD14A-ACY1">
    <property type="organism name" value="human"/>
</dbReference>
<dbReference type="ExpressionAtlas" id="A0A1B0GUT4">
    <property type="expression patterns" value="baseline and differential"/>
</dbReference>
<dbReference type="MassIVE" id="A0A1B0GUT4"/>
<organism evidence="1 2">
    <name type="scientific">Homo sapiens</name>
    <name type="common">Human</name>
    <dbReference type="NCBI Taxonomy" id="9606"/>
    <lineage>
        <taxon>Eukaryota</taxon>
        <taxon>Metazoa</taxon>
        <taxon>Chordata</taxon>
        <taxon>Craniata</taxon>
        <taxon>Vertebrata</taxon>
        <taxon>Euteleostomi</taxon>
        <taxon>Mammalia</taxon>
        <taxon>Eutheria</taxon>
        <taxon>Euarchontoglires</taxon>
        <taxon>Primates</taxon>
        <taxon>Haplorrhini</taxon>
        <taxon>Catarrhini</taxon>
        <taxon>Hominidae</taxon>
        <taxon>Homo</taxon>
    </lineage>
</organism>
<dbReference type="Proteomes" id="UP000005640">
    <property type="component" value="Chromosome 3"/>
</dbReference>
<keyword evidence="2" id="KW-1185">Reference proteome</keyword>
<gene>
    <name evidence="1" type="primary">ABHD14A-ACY1</name>
</gene>
<evidence type="ECO:0000313" key="2">
    <source>
        <dbReference type="Proteomes" id="UP000005640"/>
    </source>
</evidence>
<reference evidence="1" key="5">
    <citation type="submission" date="2025-09" db="UniProtKB">
        <authorList>
            <consortium name="Ensembl"/>
        </authorList>
    </citation>
    <scope>IDENTIFICATION</scope>
</reference>